<dbReference type="RefSeq" id="WP_183089333.1">
    <property type="nucleotide sequence ID" value="NZ_JACJUD010000003.1"/>
</dbReference>
<gene>
    <name evidence="2" type="ORF">H3H51_12375</name>
</gene>
<dbReference type="AlphaFoldDB" id="A0A7W4LMC7"/>
<feature type="transmembrane region" description="Helical" evidence="1">
    <location>
        <begin position="56"/>
        <end position="76"/>
    </location>
</feature>
<keyword evidence="3" id="KW-1185">Reference proteome</keyword>
<reference evidence="2 3" key="1">
    <citation type="submission" date="2020-08" db="EMBL/GenBank/DDBJ databases">
        <authorList>
            <person name="Kim C.M."/>
        </authorList>
    </citation>
    <scope>NUCLEOTIDE SEQUENCE [LARGE SCALE GENOMIC DNA]</scope>
    <source>
        <strain evidence="2 3">UL070</strain>
    </source>
</reference>
<feature type="transmembrane region" description="Helical" evidence="1">
    <location>
        <begin position="107"/>
        <end position="125"/>
    </location>
</feature>
<keyword evidence="1" id="KW-1133">Transmembrane helix</keyword>
<dbReference type="Proteomes" id="UP000542720">
    <property type="component" value="Unassembled WGS sequence"/>
</dbReference>
<evidence type="ECO:0000313" key="2">
    <source>
        <dbReference type="EMBL" id="MBB2495816.1"/>
    </source>
</evidence>
<evidence type="ECO:0000256" key="1">
    <source>
        <dbReference type="SAM" id="Phobius"/>
    </source>
</evidence>
<comment type="caution">
    <text evidence="2">The sequence shown here is derived from an EMBL/GenBank/DDBJ whole genome shotgun (WGS) entry which is preliminary data.</text>
</comment>
<evidence type="ECO:0000313" key="3">
    <source>
        <dbReference type="Proteomes" id="UP000542720"/>
    </source>
</evidence>
<accession>A0A7W4LMC7</accession>
<keyword evidence="1" id="KW-0812">Transmembrane</keyword>
<feature type="transmembrane region" description="Helical" evidence="1">
    <location>
        <begin position="132"/>
        <end position="156"/>
    </location>
</feature>
<proteinExistence type="predicted"/>
<name>A0A7W4LMC7_9GAMM</name>
<keyword evidence="1" id="KW-0472">Membrane</keyword>
<dbReference type="EMBL" id="JACJUD010000003">
    <property type="protein sequence ID" value="MBB2495816.1"/>
    <property type="molecule type" value="Genomic_DNA"/>
</dbReference>
<sequence length="157" mass="17301">MSNGVAKNNHREILLVISLLIIAIAIRLISISHNLSLDWNDHARVLSAFFRTQSRFQILLVQFSGIILLFALLPYFAKKEISALRLTAILLIAVSVARYFFPTFLTSIVGDLVALSIIALAANEFRAPKIALGLFVLIVIVLVPPGLWVMAFAMIAS</sequence>
<organism evidence="2 3">
    <name type="scientific">Aquipseudomonas ullengensis</name>
    <dbReference type="NCBI Taxonomy" id="2759166"/>
    <lineage>
        <taxon>Bacteria</taxon>
        <taxon>Pseudomonadati</taxon>
        <taxon>Pseudomonadota</taxon>
        <taxon>Gammaproteobacteria</taxon>
        <taxon>Pseudomonadales</taxon>
        <taxon>Pseudomonadaceae</taxon>
        <taxon>Aquipseudomonas</taxon>
    </lineage>
</organism>
<feature type="transmembrane region" description="Helical" evidence="1">
    <location>
        <begin position="12"/>
        <end position="36"/>
    </location>
</feature>
<protein>
    <submittedName>
        <fullName evidence="2">Uncharacterized protein</fullName>
    </submittedName>
</protein>